<feature type="region of interest" description="Disordered" evidence="9">
    <location>
        <begin position="239"/>
        <end position="325"/>
    </location>
</feature>
<feature type="compositionally biased region" description="Low complexity" evidence="9">
    <location>
        <begin position="243"/>
        <end position="258"/>
    </location>
</feature>
<organism evidence="11 12">
    <name type="scientific">Puccinia graminis f. sp. tritici</name>
    <dbReference type="NCBI Taxonomy" id="56615"/>
    <lineage>
        <taxon>Eukaryota</taxon>
        <taxon>Fungi</taxon>
        <taxon>Dikarya</taxon>
        <taxon>Basidiomycota</taxon>
        <taxon>Pucciniomycotina</taxon>
        <taxon>Pucciniomycetes</taxon>
        <taxon>Pucciniales</taxon>
        <taxon>Pucciniaceae</taxon>
        <taxon>Puccinia</taxon>
    </lineage>
</organism>
<dbReference type="PRINTS" id="PR00056">
    <property type="entry name" value="HSFDOMAIN"/>
</dbReference>
<comment type="caution">
    <text evidence="11">The sequence shown here is derived from an EMBL/GenBank/DDBJ whole genome shotgun (WGS) entry which is preliminary data.</text>
</comment>
<dbReference type="InterPro" id="IPR036388">
    <property type="entry name" value="WH-like_DNA-bd_sf"/>
</dbReference>
<keyword evidence="3" id="KW-0805">Transcription regulation</keyword>
<dbReference type="PANTHER" id="PTHR10015:SF427">
    <property type="entry name" value="HEAT SHOCK FACTOR PROTEIN"/>
    <property type="match status" value="1"/>
</dbReference>
<evidence type="ECO:0000256" key="3">
    <source>
        <dbReference type="ARBA" id="ARBA00023015"/>
    </source>
</evidence>
<evidence type="ECO:0000256" key="5">
    <source>
        <dbReference type="ARBA" id="ARBA00023163"/>
    </source>
</evidence>
<evidence type="ECO:0000256" key="1">
    <source>
        <dbReference type="ARBA" id="ARBA00004123"/>
    </source>
</evidence>
<evidence type="ECO:0000313" key="11">
    <source>
        <dbReference type="EMBL" id="KAA1073974.1"/>
    </source>
</evidence>
<dbReference type="Pfam" id="PF00447">
    <property type="entry name" value="HSF_DNA-bind"/>
    <property type="match status" value="1"/>
</dbReference>
<dbReference type="GO" id="GO:0043565">
    <property type="term" value="F:sequence-specific DNA binding"/>
    <property type="evidence" value="ECO:0007669"/>
    <property type="project" value="InterPro"/>
</dbReference>
<evidence type="ECO:0000259" key="10">
    <source>
        <dbReference type="SMART" id="SM00415"/>
    </source>
</evidence>
<dbReference type="InterPro" id="IPR036390">
    <property type="entry name" value="WH_DNA-bd_sf"/>
</dbReference>
<dbReference type="FunFam" id="1.10.10.10:FF:000027">
    <property type="entry name" value="Heat shock transcription factor 1"/>
    <property type="match status" value="1"/>
</dbReference>
<evidence type="ECO:0000313" key="12">
    <source>
        <dbReference type="Proteomes" id="UP000325313"/>
    </source>
</evidence>
<evidence type="ECO:0000256" key="9">
    <source>
        <dbReference type="SAM" id="MobiDB-lite"/>
    </source>
</evidence>
<evidence type="ECO:0000256" key="8">
    <source>
        <dbReference type="RuleBase" id="RU004020"/>
    </source>
</evidence>
<dbReference type="PANTHER" id="PTHR10015">
    <property type="entry name" value="HEAT SHOCK TRANSCRIPTION FACTOR"/>
    <property type="match status" value="1"/>
</dbReference>
<keyword evidence="4" id="KW-0238">DNA-binding</keyword>
<name>A0A5B0MDE3_PUCGR</name>
<sequence length="742" mass="83163">MGSIVADDKMTANQSLLQKTGKTQAAFVPKLYIMVQTMKQPTPEEPNPEQPLISWSKAGDVFCVFDPIEFSRVILPLHFKHNNWQSFVRQLNMYGFHKVNDLLSSSHSQTDTVQAWEFRHPFFKQNRPDLLPMIKRKSTKHHGASKANSSLANVQATSQAGEIHFQRQMPLSNGIPGRTARTFESCMPHNQPSPVLPSAHHPLHGKPPPPPSLPTGKANIPPRAPVLYPILTHQFQYTHSTHSQLKSSSPLLKHSSTKVSPSTRANPQNNCFIPCSPHSVRLPSNTSRPITSQSQPSRRGNVEEEEVTERSFARSSVREACGGSSPFTRIEGELRRLNDTLTHRDPKGNHIFSVLGLIVELVTLLVDNQESKVAPSQQEKLSRYVQTAKEALGKLEAANLDSVRRCSGTPSTDSMSPISTDPLERSTLPPRNGCRTSVDSNLLETHKDSSSSTGWIARPRWSDRMKSSQSLPPLNTLIPTYAPPMYHRTHSAGALPASINRLMNADPEEYPKIAASPEEDRQHREQTQEEGEQEDDEVEQAEEEEEEEAEQEEEDDLEDEDDNPDYDDNDTDDEDSEEGGRGRGDDIYGDSKELVDAEAHSEVDQQSFSDQLSSSAGSTSERTMQDSSATALKIQCLSRNDELDILHRKRSYNGSEEEPCAISILTDANTTNHNRKRIRRTNIQGRVPRLLRFGGFENVGWGSWLFRARREANRGGLYCLWNKDQQNLSHSIDEPDLLCNLK</sequence>
<accession>A0A5B0MDE3</accession>
<dbReference type="GO" id="GO:0003700">
    <property type="term" value="F:DNA-binding transcription factor activity"/>
    <property type="evidence" value="ECO:0007669"/>
    <property type="project" value="InterPro"/>
</dbReference>
<keyword evidence="5" id="KW-0804">Transcription</keyword>
<dbReference type="AlphaFoldDB" id="A0A5B0MDE3"/>
<proteinExistence type="inferred from homology"/>
<reference evidence="11 12" key="1">
    <citation type="submission" date="2019-05" db="EMBL/GenBank/DDBJ databases">
        <title>Emergence of the Ug99 lineage of the wheat stem rust pathogen through somatic hybridization.</title>
        <authorList>
            <person name="Li F."/>
            <person name="Upadhyaya N.M."/>
            <person name="Sperschneider J."/>
            <person name="Matny O."/>
            <person name="Nguyen-Phuc H."/>
            <person name="Mago R."/>
            <person name="Raley C."/>
            <person name="Miller M.E."/>
            <person name="Silverstein K.A.T."/>
            <person name="Henningsen E."/>
            <person name="Hirsch C.D."/>
            <person name="Visser B."/>
            <person name="Pretorius Z.A."/>
            <person name="Steffenson B.J."/>
            <person name="Schwessinger B."/>
            <person name="Dodds P.N."/>
            <person name="Figueroa M."/>
        </authorList>
    </citation>
    <scope>NUCLEOTIDE SEQUENCE [LARGE SCALE GENOMIC DNA]</scope>
    <source>
        <strain evidence="11 12">Ug99</strain>
    </source>
</reference>
<feature type="compositionally biased region" description="Basic and acidic residues" evidence="9">
    <location>
        <begin position="578"/>
        <end position="603"/>
    </location>
</feature>
<keyword evidence="6" id="KW-0539">Nucleus</keyword>
<dbReference type="SUPFAM" id="SSF46785">
    <property type="entry name" value="Winged helix' DNA-binding domain"/>
    <property type="match status" value="1"/>
</dbReference>
<gene>
    <name evidence="11" type="ORF">PGTUg99_027887</name>
</gene>
<feature type="region of interest" description="Disordered" evidence="9">
    <location>
        <begin position="403"/>
        <end position="455"/>
    </location>
</feature>
<feature type="compositionally biased region" description="Polar residues" evidence="9">
    <location>
        <begin position="619"/>
        <end position="629"/>
    </location>
</feature>
<feature type="compositionally biased region" description="Basic and acidic residues" evidence="9">
    <location>
        <begin position="518"/>
        <end position="527"/>
    </location>
</feature>
<comment type="similarity">
    <text evidence="2 8">Belongs to the HSF family.</text>
</comment>
<comment type="subcellular location">
    <subcellularLocation>
        <location evidence="1">Nucleus</location>
    </subcellularLocation>
</comment>
<feature type="domain" description="HSF-type DNA-binding" evidence="10">
    <location>
        <begin position="23"/>
        <end position="137"/>
    </location>
</feature>
<evidence type="ECO:0000256" key="4">
    <source>
        <dbReference type="ARBA" id="ARBA00023125"/>
    </source>
</evidence>
<feature type="compositionally biased region" description="Polar residues" evidence="9">
    <location>
        <begin position="259"/>
        <end position="271"/>
    </location>
</feature>
<feature type="compositionally biased region" description="Acidic residues" evidence="9">
    <location>
        <begin position="528"/>
        <end position="577"/>
    </location>
</feature>
<feature type="compositionally biased region" description="Polar residues" evidence="9">
    <location>
        <begin position="434"/>
        <end position="443"/>
    </location>
</feature>
<feature type="compositionally biased region" description="Low complexity" evidence="9">
    <location>
        <begin position="605"/>
        <end position="618"/>
    </location>
</feature>
<protein>
    <recommendedName>
        <fullName evidence="10">HSF-type DNA-binding domain-containing protein</fullName>
    </recommendedName>
</protein>
<dbReference type="EMBL" id="VDEP01000474">
    <property type="protein sequence ID" value="KAA1073974.1"/>
    <property type="molecule type" value="Genomic_DNA"/>
</dbReference>
<dbReference type="InterPro" id="IPR000232">
    <property type="entry name" value="HSF_DNA-bd"/>
</dbReference>
<comment type="subunit">
    <text evidence="7">Homotrimer. Homotrimerization increases the affinity of HSF1 to DNA. Interacts with transcriptional coregulator SSA1 on chromatin.</text>
</comment>
<dbReference type="GO" id="GO:0005634">
    <property type="term" value="C:nucleus"/>
    <property type="evidence" value="ECO:0007669"/>
    <property type="project" value="UniProtKB-SubCell"/>
</dbReference>
<dbReference type="Gene3D" id="1.10.10.10">
    <property type="entry name" value="Winged helix-like DNA-binding domain superfamily/Winged helix DNA-binding domain"/>
    <property type="match status" value="1"/>
</dbReference>
<feature type="region of interest" description="Disordered" evidence="9">
    <location>
        <begin position="512"/>
        <end position="629"/>
    </location>
</feature>
<evidence type="ECO:0000256" key="7">
    <source>
        <dbReference type="ARBA" id="ARBA00062171"/>
    </source>
</evidence>
<evidence type="ECO:0000256" key="2">
    <source>
        <dbReference type="ARBA" id="ARBA00006403"/>
    </source>
</evidence>
<feature type="compositionally biased region" description="Polar residues" evidence="9">
    <location>
        <begin position="408"/>
        <end position="419"/>
    </location>
</feature>
<feature type="region of interest" description="Disordered" evidence="9">
    <location>
        <begin position="163"/>
        <end position="221"/>
    </location>
</feature>
<evidence type="ECO:0000256" key="6">
    <source>
        <dbReference type="ARBA" id="ARBA00023242"/>
    </source>
</evidence>
<dbReference type="Proteomes" id="UP000325313">
    <property type="component" value="Unassembled WGS sequence"/>
</dbReference>
<dbReference type="SMART" id="SM00415">
    <property type="entry name" value="HSF"/>
    <property type="match status" value="1"/>
</dbReference>
<feature type="compositionally biased region" description="Polar residues" evidence="9">
    <location>
        <begin position="282"/>
        <end position="298"/>
    </location>
</feature>